<proteinExistence type="predicted"/>
<comment type="caution">
    <text evidence="1">The sequence shown here is derived from an EMBL/GenBank/DDBJ whole genome shotgun (WGS) entry which is preliminary data.</text>
</comment>
<keyword evidence="2" id="KW-1185">Reference proteome</keyword>
<dbReference type="EMBL" id="QWDE01000001">
    <property type="protein sequence ID" value="RFZ84164.1"/>
    <property type="molecule type" value="Genomic_DNA"/>
</dbReference>
<name>A0A3E2NT41_9SPHI</name>
<dbReference type="InterPro" id="IPR026487">
    <property type="entry name" value="CHP04141"/>
</dbReference>
<reference evidence="1 2" key="1">
    <citation type="submission" date="2018-08" db="EMBL/GenBank/DDBJ databases">
        <title>Mucilaginibacter terrae sp. nov., isolated from manganese diggings.</title>
        <authorList>
            <person name="Huang Y."/>
            <person name="Zhou Z."/>
        </authorList>
    </citation>
    <scope>NUCLEOTIDE SEQUENCE [LARGE SCALE GENOMIC DNA]</scope>
    <source>
        <strain evidence="1 2">ZH6</strain>
    </source>
</reference>
<dbReference type="Proteomes" id="UP000260823">
    <property type="component" value="Unassembled WGS sequence"/>
</dbReference>
<accession>A0A3E2NT41</accession>
<dbReference type="Pfam" id="PF19614">
    <property type="entry name" value="DUF6119"/>
    <property type="match status" value="1"/>
</dbReference>
<dbReference type="AlphaFoldDB" id="A0A3E2NT41"/>
<gene>
    <name evidence="1" type="ORF">DYU05_00575</name>
</gene>
<evidence type="ECO:0000313" key="1">
    <source>
        <dbReference type="EMBL" id="RFZ84164.1"/>
    </source>
</evidence>
<protein>
    <submittedName>
        <fullName evidence="1">Uncharacterized protein</fullName>
    </submittedName>
</protein>
<evidence type="ECO:0000313" key="2">
    <source>
        <dbReference type="Proteomes" id="UP000260823"/>
    </source>
</evidence>
<organism evidence="1 2">
    <name type="scientific">Mucilaginibacter terrenus</name>
    <dbReference type="NCBI Taxonomy" id="2482727"/>
    <lineage>
        <taxon>Bacteria</taxon>
        <taxon>Pseudomonadati</taxon>
        <taxon>Bacteroidota</taxon>
        <taxon>Sphingobacteriia</taxon>
        <taxon>Sphingobacteriales</taxon>
        <taxon>Sphingobacteriaceae</taxon>
        <taxon>Mucilaginibacter</taxon>
    </lineage>
</organism>
<sequence length="39" mass="4423">MLDAKNVPYGGGSSKIEVCDILTPQQEFFHIKNTEDLQR</sequence>